<name>A0A0R3SG01_HYMDI</name>
<dbReference type="PROSITE" id="PS00214">
    <property type="entry name" value="FABP"/>
    <property type="match status" value="1"/>
</dbReference>
<dbReference type="InterPro" id="IPR031259">
    <property type="entry name" value="ILBP"/>
</dbReference>
<dbReference type="AlphaFoldDB" id="A0A0R3SG01"/>
<protein>
    <submittedName>
        <fullName evidence="7">FABP domain-containing protein</fullName>
    </submittedName>
</protein>
<comment type="similarity">
    <text evidence="1 3">Belongs to the calycin superfamily. Fatty-acid binding protein (FABP) family.</text>
</comment>
<keyword evidence="2" id="KW-0446">Lipid-binding</keyword>
<dbReference type="InterPro" id="IPR000463">
    <property type="entry name" value="Fatty_acid-bd"/>
</dbReference>
<dbReference type="SUPFAM" id="SSF50814">
    <property type="entry name" value="Lipocalins"/>
    <property type="match status" value="2"/>
</dbReference>
<dbReference type="Gene3D" id="2.40.128.20">
    <property type="match status" value="1"/>
</dbReference>
<dbReference type="InterPro" id="IPR012674">
    <property type="entry name" value="Calycin"/>
</dbReference>
<proteinExistence type="inferred from homology"/>
<dbReference type="GO" id="GO:0008289">
    <property type="term" value="F:lipid binding"/>
    <property type="evidence" value="ECO:0007669"/>
    <property type="project" value="UniProtKB-KW"/>
</dbReference>
<dbReference type="PRINTS" id="PR00178">
    <property type="entry name" value="FATTYACIDBP"/>
</dbReference>
<accession>A0A0R3SG01</accession>
<dbReference type="Proteomes" id="UP000274504">
    <property type="component" value="Unassembled WGS sequence"/>
</dbReference>
<dbReference type="InterPro" id="IPR000566">
    <property type="entry name" value="Lipocln_cytosolic_FA-bd_dom"/>
</dbReference>
<reference evidence="7" key="1">
    <citation type="submission" date="2017-02" db="UniProtKB">
        <authorList>
            <consortium name="WormBaseParasite"/>
        </authorList>
    </citation>
    <scope>IDENTIFICATION</scope>
</reference>
<sequence>MSKYSATKGFGFLFVGNWEQDTMNALLGTWRVESSGGFVVILQRLGESEVLFLEMTPDGRTVKATITIEDGIMKYVQVDNGKSTTMFRERLKSVMEAYLGTWKMETSENFDKVMECLGVGYLTRKAGNVMKPNFIVKDLGDGRYQLKSESTFKTTECTFRIGEEFPETTPDGREVKSTITIEGGVMKQVQKGDKKDTFIDRVVEGNTMKTTVKVDNIVCVRTYSKVA</sequence>
<dbReference type="Pfam" id="PF00061">
    <property type="entry name" value="Lipocalin"/>
    <property type="match status" value="1"/>
</dbReference>
<evidence type="ECO:0000313" key="7">
    <source>
        <dbReference type="WBParaSite" id="HDID_0000379901-mRNA-1"/>
    </source>
</evidence>
<evidence type="ECO:0000256" key="1">
    <source>
        <dbReference type="ARBA" id="ARBA00008390"/>
    </source>
</evidence>
<evidence type="ECO:0000259" key="4">
    <source>
        <dbReference type="PROSITE" id="PS00214"/>
    </source>
</evidence>
<dbReference type="EMBL" id="UYSG01001248">
    <property type="protein sequence ID" value="VDL39221.1"/>
    <property type="molecule type" value="Genomic_DNA"/>
</dbReference>
<dbReference type="WBParaSite" id="HDID_0000379901-mRNA-1">
    <property type="protein sequence ID" value="HDID_0000379901-mRNA-1"/>
    <property type="gene ID" value="HDID_0000379901"/>
</dbReference>
<evidence type="ECO:0000313" key="6">
    <source>
        <dbReference type="Proteomes" id="UP000274504"/>
    </source>
</evidence>
<evidence type="ECO:0000313" key="5">
    <source>
        <dbReference type="EMBL" id="VDL39221.1"/>
    </source>
</evidence>
<evidence type="ECO:0000256" key="3">
    <source>
        <dbReference type="RuleBase" id="RU003696"/>
    </source>
</evidence>
<dbReference type="STRING" id="6216.A0A0R3SG01"/>
<feature type="domain" description="Cytosolic fatty-acid binding proteins" evidence="4">
    <location>
        <begin position="100"/>
        <end position="117"/>
    </location>
</feature>
<gene>
    <name evidence="5" type="ORF">HDID_LOCUS3797</name>
</gene>
<organism evidence="7">
    <name type="scientific">Hymenolepis diminuta</name>
    <name type="common">Rat tapeworm</name>
    <dbReference type="NCBI Taxonomy" id="6216"/>
    <lineage>
        <taxon>Eukaryota</taxon>
        <taxon>Metazoa</taxon>
        <taxon>Spiralia</taxon>
        <taxon>Lophotrochozoa</taxon>
        <taxon>Platyhelminthes</taxon>
        <taxon>Cestoda</taxon>
        <taxon>Eucestoda</taxon>
        <taxon>Cyclophyllidea</taxon>
        <taxon>Hymenolepididae</taxon>
        <taxon>Hymenolepis</taxon>
    </lineage>
</organism>
<reference evidence="5 6" key="2">
    <citation type="submission" date="2018-11" db="EMBL/GenBank/DDBJ databases">
        <authorList>
            <consortium name="Pathogen Informatics"/>
        </authorList>
    </citation>
    <scope>NUCLEOTIDE SEQUENCE [LARGE SCALE GENOMIC DNA]</scope>
</reference>
<dbReference type="FunFam" id="2.40.128.20:FF:000001">
    <property type="entry name" value="Fatty acid-binding protein, adipocyte"/>
    <property type="match status" value="1"/>
</dbReference>
<keyword evidence="3" id="KW-0813">Transport</keyword>
<dbReference type="OrthoDB" id="412780at2759"/>
<evidence type="ECO:0000256" key="2">
    <source>
        <dbReference type="ARBA" id="ARBA00023121"/>
    </source>
</evidence>
<dbReference type="PANTHER" id="PTHR11955">
    <property type="entry name" value="FATTY ACID BINDING PROTEIN"/>
    <property type="match status" value="1"/>
</dbReference>